<feature type="transmembrane region" description="Helical" evidence="1">
    <location>
        <begin position="63"/>
        <end position="81"/>
    </location>
</feature>
<keyword evidence="1" id="KW-1133">Transmembrane helix</keyword>
<accession>A0A1D7QRT0</accession>
<organism evidence="2 3">
    <name type="scientific">Salisediminibacterium beveridgei</name>
    <dbReference type="NCBI Taxonomy" id="632773"/>
    <lineage>
        <taxon>Bacteria</taxon>
        <taxon>Bacillati</taxon>
        <taxon>Bacillota</taxon>
        <taxon>Bacilli</taxon>
        <taxon>Bacillales</taxon>
        <taxon>Bacillaceae</taxon>
        <taxon>Salisediminibacterium</taxon>
    </lineage>
</organism>
<reference evidence="2 3" key="1">
    <citation type="submission" date="2015-08" db="EMBL/GenBank/DDBJ databases">
        <title>The complete genome sequence of Bacillus beveridgei MLTeJB.</title>
        <authorList>
            <person name="Hanson T.E."/>
            <person name="Mesa C."/>
            <person name="Basesman S.M."/>
            <person name="Oremland R.S."/>
        </authorList>
    </citation>
    <scope>NUCLEOTIDE SEQUENCE [LARGE SCALE GENOMIC DNA]</scope>
    <source>
        <strain evidence="2 3">MLTeJB</strain>
    </source>
</reference>
<name>A0A1D7QRT0_9BACI</name>
<dbReference type="AlphaFoldDB" id="A0A1D7QRT0"/>
<evidence type="ECO:0000256" key="1">
    <source>
        <dbReference type="SAM" id="Phobius"/>
    </source>
</evidence>
<protein>
    <submittedName>
        <fullName evidence="2">Uncharacterized protein</fullName>
    </submittedName>
</protein>
<dbReference type="KEGG" id="bbev:BBEV_0316"/>
<keyword evidence="1" id="KW-0812">Transmembrane</keyword>
<keyword evidence="1" id="KW-0472">Membrane</keyword>
<feature type="transmembrane region" description="Helical" evidence="1">
    <location>
        <begin position="12"/>
        <end position="31"/>
    </location>
</feature>
<feature type="transmembrane region" description="Helical" evidence="1">
    <location>
        <begin position="112"/>
        <end position="134"/>
    </location>
</feature>
<evidence type="ECO:0000313" key="3">
    <source>
        <dbReference type="Proteomes" id="UP000094463"/>
    </source>
</evidence>
<dbReference type="Proteomes" id="UP000094463">
    <property type="component" value="Chromosome"/>
</dbReference>
<sequence length="142" mass="16157">MFLVLSTYGKNLDFRVPIGYATLTFYLVFMWNYETDFVYAAAGGSILGLLVFLFAYKVAIPYHGIPLAVTIMAAMPFIYHIRTTDDRLLSTEGFSEQVLTLEKVTEVMQQPVILAVPLSAVVMNLVIYWGYGYFSRKKTRLE</sequence>
<feature type="transmembrane region" description="Helical" evidence="1">
    <location>
        <begin position="37"/>
        <end position="56"/>
    </location>
</feature>
<gene>
    <name evidence="2" type="ORF">BBEV_0316</name>
</gene>
<dbReference type="EMBL" id="CP012502">
    <property type="protein sequence ID" value="AOM81710.1"/>
    <property type="molecule type" value="Genomic_DNA"/>
</dbReference>
<dbReference type="STRING" id="632773.BBEV_0316"/>
<evidence type="ECO:0000313" key="2">
    <source>
        <dbReference type="EMBL" id="AOM81710.1"/>
    </source>
</evidence>
<keyword evidence="3" id="KW-1185">Reference proteome</keyword>
<proteinExistence type="predicted"/>